<keyword evidence="3" id="KW-1185">Reference proteome</keyword>
<name>A0A7C9TLS1_9BURK</name>
<evidence type="ECO:0000313" key="2">
    <source>
        <dbReference type="EMBL" id="NDY92822.1"/>
    </source>
</evidence>
<protein>
    <submittedName>
        <fullName evidence="2">DsbA family oxidoreductase</fullName>
    </submittedName>
</protein>
<proteinExistence type="predicted"/>
<dbReference type="Proteomes" id="UP000484255">
    <property type="component" value="Unassembled WGS sequence"/>
</dbReference>
<dbReference type="SUPFAM" id="SSF52833">
    <property type="entry name" value="Thioredoxin-like"/>
    <property type="match status" value="1"/>
</dbReference>
<dbReference type="PANTHER" id="PTHR13887">
    <property type="entry name" value="GLUTATHIONE S-TRANSFERASE KAPPA"/>
    <property type="match status" value="1"/>
</dbReference>
<organism evidence="2 3">
    <name type="scientific">Ideonella livida</name>
    <dbReference type="NCBI Taxonomy" id="2707176"/>
    <lineage>
        <taxon>Bacteria</taxon>
        <taxon>Pseudomonadati</taxon>
        <taxon>Pseudomonadota</taxon>
        <taxon>Betaproteobacteria</taxon>
        <taxon>Burkholderiales</taxon>
        <taxon>Sphaerotilaceae</taxon>
        <taxon>Ideonella</taxon>
    </lineage>
</organism>
<sequence>MSTPTPGAVAPLHIDFVSDVVCPWCAIGLHGLLIALERLGPTLGPVTLQLQPFQLNPQMGPEGEDIGEHLSRKYGLTPEQVAQNQAQIRARAATVGFDFRMDRRSRTWNTLDAHRLLHAAALQDEAVALRLKLGLLAAYFTHGENPAAPDVLRREATAAGLDAAETEAVLADTERHAEAVQQHLQFWQRAGIHSVPAIVINQRHLISGGQPPEVFEQALRQILEATDPA</sequence>
<dbReference type="Gene3D" id="3.40.30.10">
    <property type="entry name" value="Glutaredoxin"/>
    <property type="match status" value="1"/>
</dbReference>
<evidence type="ECO:0000313" key="3">
    <source>
        <dbReference type="Proteomes" id="UP000484255"/>
    </source>
</evidence>
<dbReference type="CDD" id="cd03024">
    <property type="entry name" value="DsbA_FrnE"/>
    <property type="match status" value="1"/>
</dbReference>
<accession>A0A7C9TLS1</accession>
<gene>
    <name evidence="2" type="ORF">G3A44_16645</name>
</gene>
<dbReference type="GO" id="GO:0016491">
    <property type="term" value="F:oxidoreductase activity"/>
    <property type="evidence" value="ECO:0007669"/>
    <property type="project" value="InterPro"/>
</dbReference>
<dbReference type="RefSeq" id="WP_163458874.1">
    <property type="nucleotide sequence ID" value="NZ_JAAGOH010000022.1"/>
</dbReference>
<dbReference type="EMBL" id="JAAGOH010000022">
    <property type="protein sequence ID" value="NDY92822.1"/>
    <property type="molecule type" value="Genomic_DNA"/>
</dbReference>
<dbReference type="AlphaFoldDB" id="A0A7C9TLS1"/>
<feature type="domain" description="DSBA-like thioredoxin" evidence="1">
    <location>
        <begin position="14"/>
        <end position="219"/>
    </location>
</feature>
<dbReference type="InterPro" id="IPR036249">
    <property type="entry name" value="Thioredoxin-like_sf"/>
</dbReference>
<evidence type="ECO:0000259" key="1">
    <source>
        <dbReference type="Pfam" id="PF01323"/>
    </source>
</evidence>
<comment type="caution">
    <text evidence="2">The sequence shown here is derived from an EMBL/GenBank/DDBJ whole genome shotgun (WGS) entry which is preliminary data.</text>
</comment>
<dbReference type="InterPro" id="IPR001853">
    <property type="entry name" value="DSBA-like_thioredoxin_dom"/>
</dbReference>
<dbReference type="PANTHER" id="PTHR13887:SF41">
    <property type="entry name" value="THIOREDOXIN SUPERFAMILY PROTEIN"/>
    <property type="match status" value="1"/>
</dbReference>
<reference evidence="2 3" key="1">
    <citation type="submission" date="2020-02" db="EMBL/GenBank/DDBJ databases">
        <title>Ideonella bacterium strain TBM-1.</title>
        <authorList>
            <person name="Chen W.-M."/>
        </authorList>
    </citation>
    <scope>NUCLEOTIDE SEQUENCE [LARGE SCALE GENOMIC DNA]</scope>
    <source>
        <strain evidence="2 3">TBM-1</strain>
    </source>
</reference>
<dbReference type="Pfam" id="PF01323">
    <property type="entry name" value="DSBA"/>
    <property type="match status" value="1"/>
</dbReference>